<reference evidence="5" key="2">
    <citation type="journal article" date="2018" name="BMC Genomics">
        <title>A manually annotated Actinidia chinensis var. chinensis (kiwifruit) genome highlights the challenges associated with draft genomes and gene prediction in plants.</title>
        <authorList>
            <person name="Pilkington S.M."/>
            <person name="Crowhurst R."/>
            <person name="Hilario E."/>
            <person name="Nardozza S."/>
            <person name="Fraser L."/>
            <person name="Peng Y."/>
            <person name="Gunaseelan K."/>
            <person name="Simpson R."/>
            <person name="Tahir J."/>
            <person name="Deroles S.C."/>
            <person name="Templeton K."/>
            <person name="Luo Z."/>
            <person name="Davy M."/>
            <person name="Cheng C."/>
            <person name="McNeilage M."/>
            <person name="Scaglione D."/>
            <person name="Liu Y."/>
            <person name="Zhang Q."/>
            <person name="Datson P."/>
            <person name="De Silva N."/>
            <person name="Gardiner S.E."/>
            <person name="Bassett H."/>
            <person name="Chagne D."/>
            <person name="McCallum J."/>
            <person name="Dzierzon H."/>
            <person name="Deng C."/>
            <person name="Wang Y.Y."/>
            <person name="Barron L."/>
            <person name="Manako K."/>
            <person name="Bowen J."/>
            <person name="Foster T.M."/>
            <person name="Erridge Z.A."/>
            <person name="Tiffin H."/>
            <person name="Waite C.N."/>
            <person name="Davies K.M."/>
            <person name="Grierson E.P."/>
            <person name="Laing W.A."/>
            <person name="Kirk R."/>
            <person name="Chen X."/>
            <person name="Wood M."/>
            <person name="Montefiori M."/>
            <person name="Brummell D.A."/>
            <person name="Schwinn K.E."/>
            <person name="Catanach A."/>
            <person name="Fullerton C."/>
            <person name="Li D."/>
            <person name="Meiyalaghan S."/>
            <person name="Nieuwenhuizen N."/>
            <person name="Read N."/>
            <person name="Prakash R."/>
            <person name="Hunter D."/>
            <person name="Zhang H."/>
            <person name="McKenzie M."/>
            <person name="Knabel M."/>
            <person name="Harris A."/>
            <person name="Allan A.C."/>
            <person name="Gleave A."/>
            <person name="Chen A."/>
            <person name="Janssen B.J."/>
            <person name="Plunkett B."/>
            <person name="Ampomah-Dwamena C."/>
            <person name="Voogd C."/>
            <person name="Leif D."/>
            <person name="Lafferty D."/>
            <person name="Souleyre E.J.F."/>
            <person name="Varkonyi-Gasic E."/>
            <person name="Gambi F."/>
            <person name="Hanley J."/>
            <person name="Yao J.L."/>
            <person name="Cheung J."/>
            <person name="David K.M."/>
            <person name="Warren B."/>
            <person name="Marsh K."/>
            <person name="Snowden K.C."/>
            <person name="Lin-Wang K."/>
            <person name="Brian L."/>
            <person name="Martinez-Sanchez M."/>
            <person name="Wang M."/>
            <person name="Ileperuma N."/>
            <person name="Macnee N."/>
            <person name="Campin R."/>
            <person name="McAtee P."/>
            <person name="Drummond R.S.M."/>
            <person name="Espley R.V."/>
            <person name="Ireland H.S."/>
            <person name="Wu R."/>
            <person name="Atkinson R.G."/>
            <person name="Karunairetnam S."/>
            <person name="Bulley S."/>
            <person name="Chunkath S."/>
            <person name="Hanley Z."/>
            <person name="Storey R."/>
            <person name="Thrimawithana A.H."/>
            <person name="Thomson S."/>
            <person name="David C."/>
            <person name="Testolin R."/>
            <person name="Huang H."/>
            <person name="Hellens R.P."/>
            <person name="Schaffer R.J."/>
        </authorList>
    </citation>
    <scope>NUCLEOTIDE SEQUENCE [LARGE SCALE GENOMIC DNA]</scope>
    <source>
        <strain evidence="5">cv. Red5</strain>
    </source>
</reference>
<keyword evidence="2" id="KW-0472">Membrane</keyword>
<evidence type="ECO:0000313" key="5">
    <source>
        <dbReference type="Proteomes" id="UP000241394"/>
    </source>
</evidence>
<keyword evidence="3" id="KW-0732">Signal</keyword>
<dbReference type="Proteomes" id="UP000241394">
    <property type="component" value="Chromosome LG23"/>
</dbReference>
<feature type="signal peptide" evidence="3">
    <location>
        <begin position="1"/>
        <end position="24"/>
    </location>
</feature>
<dbReference type="InParanoid" id="A0A2R6PQ47"/>
<feature type="region of interest" description="Disordered" evidence="1">
    <location>
        <begin position="23"/>
        <end position="114"/>
    </location>
</feature>
<feature type="compositionally biased region" description="Basic and acidic residues" evidence="1">
    <location>
        <begin position="91"/>
        <end position="107"/>
    </location>
</feature>
<feature type="compositionally biased region" description="Low complexity" evidence="1">
    <location>
        <begin position="61"/>
        <end position="78"/>
    </location>
</feature>
<feature type="compositionally biased region" description="Pro residues" evidence="1">
    <location>
        <begin position="39"/>
        <end position="60"/>
    </location>
</feature>
<feature type="chain" id="PRO_5015326480" evidence="3">
    <location>
        <begin position="25"/>
        <end position="158"/>
    </location>
</feature>
<dbReference type="AlphaFoldDB" id="A0A2R6PQ47"/>
<accession>A0A2R6PQ47</accession>
<proteinExistence type="predicted"/>
<evidence type="ECO:0000313" key="4">
    <source>
        <dbReference type="EMBL" id="PSR95188.1"/>
    </source>
</evidence>
<sequence length="158" mass="16249">MARLHNLSTIALLALLTVRIAVSADPPSPPPELGGDSLSPPPSPSPPPELSSPPAPPPSDLAPGSSPSPAESPSKESPAPVPLPENPSDISSDRSEVNDISAKERESSGGMKGGEKAGIVFGVIAGACLVGFGGMVYKKRQDNIRRSQYGYAARTQFL</sequence>
<evidence type="ECO:0000256" key="3">
    <source>
        <dbReference type="SAM" id="SignalP"/>
    </source>
</evidence>
<organism evidence="4 5">
    <name type="scientific">Actinidia chinensis var. chinensis</name>
    <name type="common">Chinese soft-hair kiwi</name>
    <dbReference type="NCBI Taxonomy" id="1590841"/>
    <lineage>
        <taxon>Eukaryota</taxon>
        <taxon>Viridiplantae</taxon>
        <taxon>Streptophyta</taxon>
        <taxon>Embryophyta</taxon>
        <taxon>Tracheophyta</taxon>
        <taxon>Spermatophyta</taxon>
        <taxon>Magnoliopsida</taxon>
        <taxon>eudicotyledons</taxon>
        <taxon>Gunneridae</taxon>
        <taxon>Pentapetalae</taxon>
        <taxon>asterids</taxon>
        <taxon>Ericales</taxon>
        <taxon>Actinidiaceae</taxon>
        <taxon>Actinidia</taxon>
    </lineage>
</organism>
<feature type="transmembrane region" description="Helical" evidence="2">
    <location>
        <begin position="117"/>
        <end position="137"/>
    </location>
</feature>
<keyword evidence="5" id="KW-1185">Reference proteome</keyword>
<dbReference type="OrthoDB" id="784725at2759"/>
<dbReference type="PANTHER" id="PTHR36721:SF15">
    <property type="entry name" value="EN_SPM-LIKE TRANSPOSON PROTEIN"/>
    <property type="match status" value="1"/>
</dbReference>
<comment type="caution">
    <text evidence="4">The sequence shown here is derived from an EMBL/GenBank/DDBJ whole genome shotgun (WGS) entry which is preliminary data.</text>
</comment>
<gene>
    <name evidence="4" type="ORF">CEY00_Acc25945</name>
</gene>
<keyword evidence="2" id="KW-0812">Transmembrane</keyword>
<evidence type="ECO:0000256" key="1">
    <source>
        <dbReference type="SAM" id="MobiDB-lite"/>
    </source>
</evidence>
<dbReference type="STRING" id="1590841.A0A2R6PQ47"/>
<reference evidence="4 5" key="1">
    <citation type="submission" date="2017-07" db="EMBL/GenBank/DDBJ databases">
        <title>An improved, manually edited Actinidia chinensis var. chinensis (kiwifruit) genome highlights the challenges associated with draft genomes and gene prediction in plants.</title>
        <authorList>
            <person name="Pilkington S."/>
            <person name="Crowhurst R."/>
            <person name="Hilario E."/>
            <person name="Nardozza S."/>
            <person name="Fraser L."/>
            <person name="Peng Y."/>
            <person name="Gunaseelan K."/>
            <person name="Simpson R."/>
            <person name="Tahir J."/>
            <person name="Deroles S."/>
            <person name="Templeton K."/>
            <person name="Luo Z."/>
            <person name="Davy M."/>
            <person name="Cheng C."/>
            <person name="Mcneilage M."/>
            <person name="Scaglione D."/>
            <person name="Liu Y."/>
            <person name="Zhang Q."/>
            <person name="Datson P."/>
            <person name="De Silva N."/>
            <person name="Gardiner S."/>
            <person name="Bassett H."/>
            <person name="Chagne D."/>
            <person name="Mccallum J."/>
            <person name="Dzierzon H."/>
            <person name="Deng C."/>
            <person name="Wang Y.-Y."/>
            <person name="Barron N."/>
            <person name="Manako K."/>
            <person name="Bowen J."/>
            <person name="Foster T."/>
            <person name="Erridge Z."/>
            <person name="Tiffin H."/>
            <person name="Waite C."/>
            <person name="Davies K."/>
            <person name="Grierson E."/>
            <person name="Laing W."/>
            <person name="Kirk R."/>
            <person name="Chen X."/>
            <person name="Wood M."/>
            <person name="Montefiori M."/>
            <person name="Brummell D."/>
            <person name="Schwinn K."/>
            <person name="Catanach A."/>
            <person name="Fullerton C."/>
            <person name="Li D."/>
            <person name="Meiyalaghan S."/>
            <person name="Nieuwenhuizen N."/>
            <person name="Read N."/>
            <person name="Prakash R."/>
            <person name="Hunter D."/>
            <person name="Zhang H."/>
            <person name="Mckenzie M."/>
            <person name="Knabel M."/>
            <person name="Harris A."/>
            <person name="Allan A."/>
            <person name="Chen A."/>
            <person name="Janssen B."/>
            <person name="Plunkett B."/>
            <person name="Dwamena C."/>
            <person name="Voogd C."/>
            <person name="Leif D."/>
            <person name="Lafferty D."/>
            <person name="Souleyre E."/>
            <person name="Varkonyi-Gasic E."/>
            <person name="Gambi F."/>
            <person name="Hanley J."/>
            <person name="Yao J.-L."/>
            <person name="Cheung J."/>
            <person name="David K."/>
            <person name="Warren B."/>
            <person name="Marsh K."/>
            <person name="Snowden K."/>
            <person name="Lin-Wang K."/>
            <person name="Brian L."/>
            <person name="Martinez-Sanchez M."/>
            <person name="Wang M."/>
            <person name="Ileperuma N."/>
            <person name="Macnee N."/>
            <person name="Campin R."/>
            <person name="Mcatee P."/>
            <person name="Drummond R."/>
            <person name="Espley R."/>
            <person name="Ireland H."/>
            <person name="Wu R."/>
            <person name="Atkinson R."/>
            <person name="Karunairetnam S."/>
            <person name="Bulley S."/>
            <person name="Chunkath S."/>
            <person name="Hanley Z."/>
            <person name="Storey R."/>
            <person name="Thrimawithana A."/>
            <person name="Thomson S."/>
            <person name="David C."/>
            <person name="Testolin R."/>
        </authorList>
    </citation>
    <scope>NUCLEOTIDE SEQUENCE [LARGE SCALE GENOMIC DNA]</scope>
    <source>
        <strain evidence="5">cv. Red5</strain>
        <tissue evidence="4">Young leaf</tissue>
    </source>
</reference>
<name>A0A2R6PQ47_ACTCC</name>
<dbReference type="PANTHER" id="PTHR36721">
    <property type="entry name" value="PROLINE-RICH FAMILY PROTEIN"/>
    <property type="match status" value="1"/>
</dbReference>
<dbReference type="EMBL" id="NKQK01000023">
    <property type="protein sequence ID" value="PSR95188.1"/>
    <property type="molecule type" value="Genomic_DNA"/>
</dbReference>
<dbReference type="OMA" id="PPMPDDH"/>
<protein>
    <submittedName>
        <fullName evidence="4">Surface protein bspA-like</fullName>
    </submittedName>
</protein>
<keyword evidence="2" id="KW-1133">Transmembrane helix</keyword>
<evidence type="ECO:0000256" key="2">
    <source>
        <dbReference type="SAM" id="Phobius"/>
    </source>
</evidence>
<dbReference type="Gramene" id="PSR95188">
    <property type="protein sequence ID" value="PSR95188"/>
    <property type="gene ID" value="CEY00_Acc25945"/>
</dbReference>